<keyword evidence="1" id="KW-0472">Membrane</keyword>
<feature type="transmembrane region" description="Helical" evidence="1">
    <location>
        <begin position="6"/>
        <end position="27"/>
    </location>
</feature>
<keyword evidence="1" id="KW-0812">Transmembrane</keyword>
<protein>
    <submittedName>
        <fullName evidence="2">Uncharacterized protein</fullName>
    </submittedName>
</protein>
<sequence>MQSGRINLIIPITWVIIVILIIVSPLGNVKSRLFSYKNSDYMLRKGIDIRLYYAILRPGMINGGEMKQTVNFSDFVDAFEIRKENFTYEGKQALFDYLEEYEESTGEEIELDVIGLCCEYTEYENLKELQENYRDIDTMEELEEQTTVIKIDDDRFIIQAF</sequence>
<evidence type="ECO:0000313" key="2">
    <source>
        <dbReference type="EMBL" id="KKL61460.1"/>
    </source>
</evidence>
<dbReference type="AlphaFoldDB" id="A0A0F9FVU3"/>
<name>A0A0F9FVU3_9ZZZZ</name>
<proteinExistence type="predicted"/>
<evidence type="ECO:0000256" key="1">
    <source>
        <dbReference type="SAM" id="Phobius"/>
    </source>
</evidence>
<organism evidence="2">
    <name type="scientific">marine sediment metagenome</name>
    <dbReference type="NCBI Taxonomy" id="412755"/>
    <lineage>
        <taxon>unclassified sequences</taxon>
        <taxon>metagenomes</taxon>
        <taxon>ecological metagenomes</taxon>
    </lineage>
</organism>
<keyword evidence="1" id="KW-1133">Transmembrane helix</keyword>
<gene>
    <name evidence="2" type="ORF">LCGC14_2195110</name>
</gene>
<dbReference type="EMBL" id="LAZR01028812">
    <property type="protein sequence ID" value="KKL61460.1"/>
    <property type="molecule type" value="Genomic_DNA"/>
</dbReference>
<comment type="caution">
    <text evidence="2">The sequence shown here is derived from an EMBL/GenBank/DDBJ whole genome shotgun (WGS) entry which is preliminary data.</text>
</comment>
<accession>A0A0F9FVU3</accession>
<reference evidence="2" key="1">
    <citation type="journal article" date="2015" name="Nature">
        <title>Complex archaea that bridge the gap between prokaryotes and eukaryotes.</title>
        <authorList>
            <person name="Spang A."/>
            <person name="Saw J.H."/>
            <person name="Jorgensen S.L."/>
            <person name="Zaremba-Niedzwiedzka K."/>
            <person name="Martijn J."/>
            <person name="Lind A.E."/>
            <person name="van Eijk R."/>
            <person name="Schleper C."/>
            <person name="Guy L."/>
            <person name="Ettema T.J."/>
        </authorList>
    </citation>
    <scope>NUCLEOTIDE SEQUENCE</scope>
</reference>